<sequence length="104" mass="11526">MRVLCFIVLVDKVEDRNSDYSAKVADFGLAGDGPQGVDAHVTTCVMGAEGYAAPEYIMTGLFLILVKRCVFTGEFNQDTMEKGNTAYGSTVYNYRLIMRLYCIC</sequence>
<gene>
    <name evidence="1" type="ORF">POM88_016216</name>
</gene>
<evidence type="ECO:0000313" key="2">
    <source>
        <dbReference type="Proteomes" id="UP001237642"/>
    </source>
</evidence>
<reference evidence="1" key="2">
    <citation type="submission" date="2023-05" db="EMBL/GenBank/DDBJ databases">
        <authorList>
            <person name="Schelkunov M.I."/>
        </authorList>
    </citation>
    <scope>NUCLEOTIDE SEQUENCE</scope>
    <source>
        <strain evidence="1">Hsosn_3</strain>
        <tissue evidence="1">Leaf</tissue>
    </source>
</reference>
<comment type="caution">
    <text evidence="1">The sequence shown here is derived from an EMBL/GenBank/DDBJ whole genome shotgun (WGS) entry which is preliminary data.</text>
</comment>
<proteinExistence type="predicted"/>
<dbReference type="AlphaFoldDB" id="A0AAD8MY90"/>
<dbReference type="Gene3D" id="1.10.510.10">
    <property type="entry name" value="Transferase(Phosphotransferase) domain 1"/>
    <property type="match status" value="1"/>
</dbReference>
<keyword evidence="2" id="KW-1185">Reference proteome</keyword>
<dbReference type="SUPFAM" id="SSF56112">
    <property type="entry name" value="Protein kinase-like (PK-like)"/>
    <property type="match status" value="1"/>
</dbReference>
<accession>A0AAD8MY90</accession>
<dbReference type="PANTHER" id="PTHR45621">
    <property type="entry name" value="OS01G0588500 PROTEIN-RELATED"/>
    <property type="match status" value="1"/>
</dbReference>
<dbReference type="Proteomes" id="UP001237642">
    <property type="component" value="Unassembled WGS sequence"/>
</dbReference>
<dbReference type="InterPro" id="IPR011009">
    <property type="entry name" value="Kinase-like_dom_sf"/>
</dbReference>
<name>A0AAD8MY90_9APIA</name>
<reference evidence="1" key="1">
    <citation type="submission" date="2023-02" db="EMBL/GenBank/DDBJ databases">
        <title>Genome of toxic invasive species Heracleum sosnowskyi carries increased number of genes despite the absence of recent whole-genome duplications.</title>
        <authorList>
            <person name="Schelkunov M."/>
            <person name="Shtratnikova V."/>
            <person name="Makarenko M."/>
            <person name="Klepikova A."/>
            <person name="Omelchenko D."/>
            <person name="Novikova G."/>
            <person name="Obukhova E."/>
            <person name="Bogdanov V."/>
            <person name="Penin A."/>
            <person name="Logacheva M."/>
        </authorList>
    </citation>
    <scope>NUCLEOTIDE SEQUENCE</scope>
    <source>
        <strain evidence="1">Hsosn_3</strain>
        <tissue evidence="1">Leaf</tissue>
    </source>
</reference>
<organism evidence="1 2">
    <name type="scientific">Heracleum sosnowskyi</name>
    <dbReference type="NCBI Taxonomy" id="360622"/>
    <lineage>
        <taxon>Eukaryota</taxon>
        <taxon>Viridiplantae</taxon>
        <taxon>Streptophyta</taxon>
        <taxon>Embryophyta</taxon>
        <taxon>Tracheophyta</taxon>
        <taxon>Spermatophyta</taxon>
        <taxon>Magnoliopsida</taxon>
        <taxon>eudicotyledons</taxon>
        <taxon>Gunneridae</taxon>
        <taxon>Pentapetalae</taxon>
        <taxon>asterids</taxon>
        <taxon>campanulids</taxon>
        <taxon>Apiales</taxon>
        <taxon>Apiaceae</taxon>
        <taxon>Apioideae</taxon>
        <taxon>apioid superclade</taxon>
        <taxon>Tordylieae</taxon>
        <taxon>Tordyliinae</taxon>
        <taxon>Heracleum</taxon>
    </lineage>
</organism>
<dbReference type="EMBL" id="JAUIZM010000004">
    <property type="protein sequence ID" value="KAK1388038.1"/>
    <property type="molecule type" value="Genomic_DNA"/>
</dbReference>
<evidence type="ECO:0000313" key="1">
    <source>
        <dbReference type="EMBL" id="KAK1388038.1"/>
    </source>
</evidence>
<protein>
    <recommendedName>
        <fullName evidence="3">Protein kinase domain-containing protein</fullName>
    </recommendedName>
</protein>
<evidence type="ECO:0008006" key="3">
    <source>
        <dbReference type="Google" id="ProtNLM"/>
    </source>
</evidence>
<dbReference type="InterPro" id="IPR050823">
    <property type="entry name" value="Plant_Ser_Thr_Prot_Kinase"/>
</dbReference>